<evidence type="ECO:0000259" key="5">
    <source>
        <dbReference type="PROSITE" id="PS50961"/>
    </source>
</evidence>
<dbReference type="SUPFAM" id="SSF46785">
    <property type="entry name" value="Winged helix' DNA-binding domain"/>
    <property type="match status" value="1"/>
</dbReference>
<evidence type="ECO:0000256" key="2">
    <source>
        <dbReference type="ARBA" id="ARBA00061352"/>
    </source>
</evidence>
<dbReference type="PROSITE" id="PS50961">
    <property type="entry name" value="HTH_LA"/>
    <property type="match status" value="1"/>
</dbReference>
<comment type="caution">
    <text evidence="6">The sequence shown here is derived from an EMBL/GenBank/DDBJ whole genome shotgun (WGS) entry which is preliminary data.</text>
</comment>
<accession>A0A2J8NK25</accession>
<dbReference type="PANTHER" id="PTHR22792">
    <property type="entry name" value="LUPUS LA PROTEIN-RELATED"/>
    <property type="match status" value="1"/>
</dbReference>
<dbReference type="EMBL" id="NBAG03000228">
    <property type="protein sequence ID" value="PNI72115.1"/>
    <property type="molecule type" value="Genomic_DNA"/>
</dbReference>
<protein>
    <submittedName>
        <fullName evidence="6">LARP1 isoform 9</fullName>
    </submittedName>
</protein>
<evidence type="ECO:0000313" key="6">
    <source>
        <dbReference type="EMBL" id="PNI72115.1"/>
    </source>
</evidence>
<dbReference type="Gene3D" id="1.10.10.10">
    <property type="entry name" value="Winged helix-like DNA-binding domain superfamily/Winged helix DNA-binding domain"/>
    <property type="match status" value="1"/>
</dbReference>
<evidence type="ECO:0000256" key="3">
    <source>
        <dbReference type="PROSITE-ProRule" id="PRU00332"/>
    </source>
</evidence>
<organism evidence="6 7">
    <name type="scientific">Pan troglodytes</name>
    <name type="common">Chimpanzee</name>
    <dbReference type="NCBI Taxonomy" id="9598"/>
    <lineage>
        <taxon>Eukaryota</taxon>
        <taxon>Metazoa</taxon>
        <taxon>Chordata</taxon>
        <taxon>Craniata</taxon>
        <taxon>Vertebrata</taxon>
        <taxon>Euteleostomi</taxon>
        <taxon>Mammalia</taxon>
        <taxon>Eutheria</taxon>
        <taxon>Euarchontoglires</taxon>
        <taxon>Primates</taxon>
        <taxon>Haplorrhini</taxon>
        <taxon>Catarrhini</taxon>
        <taxon>Hominidae</taxon>
        <taxon>Pan</taxon>
    </lineage>
</organism>
<dbReference type="GO" id="GO:0003723">
    <property type="term" value="F:RNA binding"/>
    <property type="evidence" value="ECO:0007669"/>
    <property type="project" value="UniProtKB-UniRule"/>
</dbReference>
<dbReference type="PANTHER" id="PTHR22792:SF51">
    <property type="entry name" value="LA-RELATED PROTEIN 1"/>
    <property type="match status" value="1"/>
</dbReference>
<name>A0A2J8NK25_PANTR</name>
<dbReference type="InterPro" id="IPR036388">
    <property type="entry name" value="WH-like_DNA-bd_sf"/>
</dbReference>
<dbReference type="FunFam" id="1.10.10.10:FF:000131">
    <property type="entry name" value="la-related protein 1B isoform X2"/>
    <property type="match status" value="1"/>
</dbReference>
<evidence type="ECO:0000313" key="7">
    <source>
        <dbReference type="Proteomes" id="UP000236370"/>
    </source>
</evidence>
<dbReference type="InterPro" id="IPR036390">
    <property type="entry name" value="WH_DNA-bd_sf"/>
</dbReference>
<feature type="non-terminal residue" evidence="6">
    <location>
        <position position="1"/>
    </location>
</feature>
<reference evidence="6 7" key="1">
    <citation type="submission" date="2017-12" db="EMBL/GenBank/DDBJ databases">
        <title>High-resolution comparative analysis of great ape genomes.</title>
        <authorList>
            <person name="Pollen A."/>
            <person name="Hastie A."/>
            <person name="Hormozdiari F."/>
            <person name="Dougherty M."/>
            <person name="Liu R."/>
            <person name="Chaisson M."/>
            <person name="Hoppe E."/>
            <person name="Hill C."/>
            <person name="Pang A."/>
            <person name="Hillier L."/>
            <person name="Baker C."/>
            <person name="Armstrong J."/>
            <person name="Shendure J."/>
            <person name="Paten B."/>
            <person name="Wilson R."/>
            <person name="Chao H."/>
            <person name="Schneider V."/>
            <person name="Ventura M."/>
            <person name="Kronenberg Z."/>
            <person name="Murali S."/>
            <person name="Gordon D."/>
            <person name="Cantsilieris S."/>
            <person name="Munson K."/>
            <person name="Nelson B."/>
            <person name="Raja A."/>
            <person name="Underwood J."/>
            <person name="Diekhans M."/>
            <person name="Fiddes I."/>
            <person name="Haussler D."/>
            <person name="Eichler E."/>
        </authorList>
    </citation>
    <scope>NUCLEOTIDE SEQUENCE [LARGE SCALE GENOMIC DNA]</scope>
    <source>
        <strain evidence="6">Yerkes chimp pedigree #C0471</strain>
    </source>
</reference>
<gene>
    <name evidence="6" type="ORF">CK820_G0010156</name>
</gene>
<proteinExistence type="inferred from homology"/>
<dbReference type="InterPro" id="IPR045180">
    <property type="entry name" value="La_dom_prot"/>
</dbReference>
<feature type="compositionally biased region" description="Basic and acidic residues" evidence="4">
    <location>
        <begin position="1"/>
        <end position="14"/>
    </location>
</feature>
<dbReference type="InterPro" id="IPR006630">
    <property type="entry name" value="La_HTH"/>
</dbReference>
<evidence type="ECO:0000256" key="1">
    <source>
        <dbReference type="ARBA" id="ARBA00022884"/>
    </source>
</evidence>
<evidence type="ECO:0000256" key="4">
    <source>
        <dbReference type="SAM" id="MobiDB-lite"/>
    </source>
</evidence>
<feature type="non-terminal residue" evidence="6">
    <location>
        <position position="281"/>
    </location>
</feature>
<keyword evidence="1 3" id="KW-0694">RNA-binding</keyword>
<feature type="compositionally biased region" description="Basic and acidic residues" evidence="4">
    <location>
        <begin position="34"/>
        <end position="58"/>
    </location>
</feature>
<comment type="similarity">
    <text evidence="2">Belongs to the LARP family.</text>
</comment>
<dbReference type="Proteomes" id="UP000236370">
    <property type="component" value="Unassembled WGS sequence"/>
</dbReference>
<feature type="compositionally biased region" description="Basic residues" evidence="4">
    <location>
        <begin position="17"/>
        <end position="27"/>
    </location>
</feature>
<dbReference type="SMART" id="SM00715">
    <property type="entry name" value="LA"/>
    <property type="match status" value="1"/>
</dbReference>
<feature type="region of interest" description="Disordered" evidence="4">
    <location>
        <begin position="219"/>
        <end position="281"/>
    </location>
</feature>
<dbReference type="Pfam" id="PF05383">
    <property type="entry name" value="La"/>
    <property type="match status" value="1"/>
</dbReference>
<feature type="domain" description="HTH La-type RNA-binding" evidence="5">
    <location>
        <begin position="105"/>
        <end position="195"/>
    </location>
</feature>
<feature type="region of interest" description="Disordered" evidence="4">
    <location>
        <begin position="1"/>
        <end position="58"/>
    </location>
</feature>
<feature type="compositionally biased region" description="Basic residues" evidence="4">
    <location>
        <begin position="270"/>
        <end position="281"/>
    </location>
</feature>
<dbReference type="AlphaFoldDB" id="A0A2J8NK25"/>
<sequence>DESGEEKNGDEDCQRGGQKKKGNKHKWVPLQIDMKPEVPREKLASRPTRPPEPRHIPASRGEIKAHFDYQFGYRKFDGVEGPRTPKYMNNITYYFDNVSSTELYSVDQELLKDYIKRQIEYYFSVDNLERDFFLRRKMDADGFLPITLIASFHRVQALTTDISLIFAALKDSKVVEIVDEKVRRREEPEKWPLPPIVDYSQTDFSQLLNCPEFVPRQHYQKETESAPGSPRAVTPVPTKTEEVSNLKTLPKGLSASLPDLDSENWIEVKKRPRPSPARPKK</sequence>